<feature type="transmembrane region" description="Helical" evidence="2">
    <location>
        <begin position="53"/>
        <end position="73"/>
    </location>
</feature>
<dbReference type="KEGG" id="pbor:BSF38_04492"/>
<keyword evidence="2" id="KW-0472">Membrane</keyword>
<keyword evidence="2" id="KW-0812">Transmembrane</keyword>
<dbReference type="InterPro" id="IPR011990">
    <property type="entry name" value="TPR-like_helical_dom_sf"/>
</dbReference>
<protein>
    <recommendedName>
        <fullName evidence="5">Tetratricopeptide repeat protein</fullName>
    </recommendedName>
</protein>
<dbReference type="OrthoDB" id="6111975at2"/>
<dbReference type="InterPro" id="IPR019734">
    <property type="entry name" value="TPR_rpt"/>
</dbReference>
<dbReference type="STRING" id="1387353.BSF38_04492"/>
<keyword evidence="1" id="KW-0802">TPR repeat</keyword>
<keyword evidence="4" id="KW-1185">Reference proteome</keyword>
<dbReference type="AlphaFoldDB" id="A0A1U7CVK7"/>
<evidence type="ECO:0000256" key="2">
    <source>
        <dbReference type="SAM" id="Phobius"/>
    </source>
</evidence>
<accession>A0A1U7CVK7</accession>
<dbReference type="RefSeq" id="WP_076349361.1">
    <property type="nucleotide sequence ID" value="NZ_CP019082.1"/>
</dbReference>
<dbReference type="Proteomes" id="UP000186309">
    <property type="component" value="Chromosome"/>
</dbReference>
<dbReference type="EMBL" id="CP019082">
    <property type="protein sequence ID" value="APW62936.1"/>
    <property type="molecule type" value="Genomic_DNA"/>
</dbReference>
<organism evidence="3 4">
    <name type="scientific">Paludisphaera borealis</name>
    <dbReference type="NCBI Taxonomy" id="1387353"/>
    <lineage>
        <taxon>Bacteria</taxon>
        <taxon>Pseudomonadati</taxon>
        <taxon>Planctomycetota</taxon>
        <taxon>Planctomycetia</taxon>
        <taxon>Isosphaerales</taxon>
        <taxon>Isosphaeraceae</taxon>
        <taxon>Paludisphaera</taxon>
    </lineage>
</organism>
<gene>
    <name evidence="3" type="ORF">BSF38_04492</name>
</gene>
<feature type="repeat" description="TPR" evidence="1">
    <location>
        <begin position="206"/>
        <end position="239"/>
    </location>
</feature>
<reference evidence="4" key="1">
    <citation type="submission" date="2016-12" db="EMBL/GenBank/DDBJ databases">
        <title>Comparative genomics of four Isosphaeraceae planctomycetes: a common pool of plasmids and glycoside hydrolase genes.</title>
        <authorList>
            <person name="Ivanova A."/>
        </authorList>
    </citation>
    <scope>NUCLEOTIDE SEQUENCE [LARGE SCALE GENOMIC DNA]</scope>
    <source>
        <strain evidence="4">PX4</strain>
    </source>
</reference>
<proteinExistence type="predicted"/>
<sequence length="577" mass="62836">MKCLEKTPARRYPTAQAIADDLRCFLEGRPILARPSPIWEKAVKWGRRRPARACALAGAAAAVAVFLAGILYYDSLLRAGVRTARTAKAEADRNARVALEQRNLALKALDKLVFEVQERLGETPATRSLRRSLLDTAIAGLDEIASSTEASSSNLSRAVAHQKLGEIYRQLGRSTEGSRQFEQAVRLAEQLATAAPEDLAVKDCLSRSHVGLGEIHLRADRIDLALGHFHQVLELAEEIAAADPGRPSARRGLLEAYVRLGRAQGFHGDFGEARAWFLKSLPLAKQWSVDQPGDADAAAMLAWCYRKIADMSKLSGDLDEARSDYVRAIAVGRESLKSHPTDLKIKTHLAAALDDLAKVLPRRHDPAEASSLYAEAETLFAEAVESDPENADVRVMLVHAQYDRARLQRDLSHFSEAASTYRRTIETLNRIPREGLTAPAPHDFLEVEVLERELADCEAAPLALEALPSLLARPARDACRLLPARVRLLNALGSTADALDTVEAVCSVVADTAEDRAALTTAIGECVRVLSGPRSAGPAETRVTALRRRCAERIGSLLARSLERGFPTAPAPNTIRP</sequence>
<evidence type="ECO:0000256" key="1">
    <source>
        <dbReference type="PROSITE-ProRule" id="PRU00339"/>
    </source>
</evidence>
<dbReference type="Pfam" id="PF13181">
    <property type="entry name" value="TPR_8"/>
    <property type="match status" value="1"/>
</dbReference>
<dbReference type="SUPFAM" id="SSF48452">
    <property type="entry name" value="TPR-like"/>
    <property type="match status" value="1"/>
</dbReference>
<feature type="repeat" description="TPR" evidence="1">
    <location>
        <begin position="158"/>
        <end position="191"/>
    </location>
</feature>
<dbReference type="Gene3D" id="1.25.40.10">
    <property type="entry name" value="Tetratricopeptide repeat domain"/>
    <property type="match status" value="2"/>
</dbReference>
<evidence type="ECO:0008006" key="5">
    <source>
        <dbReference type="Google" id="ProtNLM"/>
    </source>
</evidence>
<dbReference type="PROSITE" id="PS50005">
    <property type="entry name" value="TPR"/>
    <property type="match status" value="2"/>
</dbReference>
<dbReference type="SMART" id="SM00028">
    <property type="entry name" value="TPR"/>
    <property type="match status" value="5"/>
</dbReference>
<evidence type="ECO:0000313" key="3">
    <source>
        <dbReference type="EMBL" id="APW62936.1"/>
    </source>
</evidence>
<keyword evidence="2" id="KW-1133">Transmembrane helix</keyword>
<name>A0A1U7CVK7_9BACT</name>
<evidence type="ECO:0000313" key="4">
    <source>
        <dbReference type="Proteomes" id="UP000186309"/>
    </source>
</evidence>